<keyword evidence="2" id="KW-1185">Reference proteome</keyword>
<evidence type="ECO:0000313" key="1">
    <source>
        <dbReference type="EMBL" id="SDD23572.1"/>
    </source>
</evidence>
<organism evidence="1 2">
    <name type="scientific">Rhodococcus tukisamuensis</name>
    <dbReference type="NCBI Taxonomy" id="168276"/>
    <lineage>
        <taxon>Bacteria</taxon>
        <taxon>Bacillati</taxon>
        <taxon>Actinomycetota</taxon>
        <taxon>Actinomycetes</taxon>
        <taxon>Mycobacteriales</taxon>
        <taxon>Nocardiaceae</taxon>
        <taxon>Rhodococcus</taxon>
    </lineage>
</organism>
<sequence length="86" mass="9755">MWRIRLWPNDGLLMRLLIANVLLDELWVWLHPIISGNATHDQLMLEFGSGMGQVSSTETQHGRRDAYVGLWSRSVSVSGVDCTECQ</sequence>
<proteinExistence type="predicted"/>
<protein>
    <submittedName>
        <fullName evidence="1">Uncharacterized protein</fullName>
    </submittedName>
</protein>
<reference evidence="1 2" key="1">
    <citation type="submission" date="2016-10" db="EMBL/GenBank/DDBJ databases">
        <authorList>
            <person name="de Groot N.N."/>
        </authorList>
    </citation>
    <scope>NUCLEOTIDE SEQUENCE [LARGE SCALE GENOMIC DNA]</scope>
    <source>
        <strain evidence="1 2">JCM 11308</strain>
    </source>
</reference>
<dbReference type="AlphaFoldDB" id="A0A1G6T365"/>
<dbReference type="EMBL" id="FNAB01000003">
    <property type="protein sequence ID" value="SDD23572.1"/>
    <property type="molecule type" value="Genomic_DNA"/>
</dbReference>
<accession>A0A1G6T365</accession>
<name>A0A1G6T365_9NOCA</name>
<dbReference type="Proteomes" id="UP000199417">
    <property type="component" value="Unassembled WGS sequence"/>
</dbReference>
<gene>
    <name evidence="1" type="ORF">SAMN05444580_103382</name>
</gene>
<evidence type="ECO:0000313" key="2">
    <source>
        <dbReference type="Proteomes" id="UP000199417"/>
    </source>
</evidence>